<evidence type="ECO:0000259" key="4">
    <source>
        <dbReference type="Pfam" id="PF01420"/>
    </source>
</evidence>
<dbReference type="InterPro" id="IPR052021">
    <property type="entry name" value="Type-I_RS_S_subunit"/>
</dbReference>
<comment type="caution">
    <text evidence="5">The sequence shown here is derived from an EMBL/GenBank/DDBJ whole genome shotgun (WGS) entry which is preliminary data.</text>
</comment>
<dbReference type="PANTHER" id="PTHR30408">
    <property type="entry name" value="TYPE-1 RESTRICTION ENZYME ECOKI SPECIFICITY PROTEIN"/>
    <property type="match status" value="1"/>
</dbReference>
<accession>A0AAP8KDD8</accession>
<name>A0AAP8KDD8_STRMC</name>
<dbReference type="Proteomes" id="UP000221763">
    <property type="component" value="Unassembled WGS sequence"/>
</dbReference>
<feature type="domain" description="Type I restriction modification DNA specificity" evidence="4">
    <location>
        <begin position="144"/>
        <end position="183"/>
    </location>
</feature>
<keyword evidence="5" id="KW-0540">Nuclease</keyword>
<dbReference type="Pfam" id="PF01420">
    <property type="entry name" value="Methylase_S"/>
    <property type="match status" value="1"/>
</dbReference>
<evidence type="ECO:0000313" key="6">
    <source>
        <dbReference type="Proteomes" id="UP000221763"/>
    </source>
</evidence>
<evidence type="ECO:0000313" key="5">
    <source>
        <dbReference type="EMBL" id="PHV58930.1"/>
    </source>
</evidence>
<keyword evidence="5" id="KW-0255">Endonuclease</keyword>
<dbReference type="AlphaFoldDB" id="A0AAP8KDD8"/>
<gene>
    <name evidence="5" type="ORF">CS009_00655</name>
</gene>
<dbReference type="InterPro" id="IPR000055">
    <property type="entry name" value="Restrct_endonuc_typeI_TRD"/>
</dbReference>
<protein>
    <submittedName>
        <fullName evidence="5">Restriction endonuclease subunit S</fullName>
    </submittedName>
</protein>
<keyword evidence="2" id="KW-0680">Restriction system</keyword>
<keyword evidence="3" id="KW-0238">DNA-binding</keyword>
<evidence type="ECO:0000256" key="3">
    <source>
        <dbReference type="ARBA" id="ARBA00023125"/>
    </source>
</evidence>
<dbReference type="EMBL" id="PEBN01000003">
    <property type="protein sequence ID" value="PHV58930.1"/>
    <property type="molecule type" value="Genomic_DNA"/>
</dbReference>
<dbReference type="GO" id="GO:0003677">
    <property type="term" value="F:DNA binding"/>
    <property type="evidence" value="ECO:0007669"/>
    <property type="project" value="UniProtKB-KW"/>
</dbReference>
<evidence type="ECO:0000256" key="1">
    <source>
        <dbReference type="ARBA" id="ARBA00010923"/>
    </source>
</evidence>
<dbReference type="RefSeq" id="WP_099421005.1">
    <property type="nucleotide sequence ID" value="NZ_PEBN01000003.1"/>
</dbReference>
<sequence length="394" mass="45632">MSEKATKIPQIRFDGYTDAWEQRKAGEIFKSVSDKGYTDLPVLSASQELGMILRDEIGIDIKYDESSIKNYKRVKPGQFVIHLRSFQGGFAWSDIEGITSPAYTILDYQDPEEHCSKFWKIVLTSPMFITRLETVTYGIRDGRSISFTDFSTLNLNVPSIAEQQKIGEYFSKLDNLITLHQRECDLLAKMKKSYLQKMFPKNGEDKPEIRFAGFTDAWEQRMFEKFAQRQSNTMISNPDNPCIEYEDVISEQGILNKDVCSKDAEKNGIIFTEEDILYGKLRPYLHNWLNPDFKGVAVGDWWVLRPINMDKNFLYWLIQTPQYDNAANQSSGTKMPRADWKLVSNTDFYVPISNEEQAKIAGLFEKINTLITLHQRELDSLKKMKKSLLQMMFV</sequence>
<comment type="similarity">
    <text evidence="1">Belongs to the type-I restriction system S methylase family.</text>
</comment>
<proteinExistence type="inferred from homology"/>
<dbReference type="InterPro" id="IPR044946">
    <property type="entry name" value="Restrct_endonuc_typeI_TRD_sf"/>
</dbReference>
<dbReference type="GO" id="GO:0004519">
    <property type="term" value="F:endonuclease activity"/>
    <property type="evidence" value="ECO:0007669"/>
    <property type="project" value="UniProtKB-KW"/>
</dbReference>
<dbReference type="PANTHER" id="PTHR30408:SF12">
    <property type="entry name" value="TYPE I RESTRICTION ENZYME MJAVIII SPECIFICITY SUBUNIT"/>
    <property type="match status" value="1"/>
</dbReference>
<dbReference type="REBASE" id="242141">
    <property type="entry name" value="S.Sma19ASORF650P"/>
</dbReference>
<dbReference type="SUPFAM" id="SSF116734">
    <property type="entry name" value="DNA methylase specificity domain"/>
    <property type="match status" value="2"/>
</dbReference>
<reference evidence="5 6" key="1">
    <citation type="submission" date="2017-10" db="EMBL/GenBank/DDBJ databases">
        <title>Whole-genome sequence of three Streptococcus macedonicus strains isolated from Italian cheeses of the Veneto region.</title>
        <authorList>
            <person name="Treu L."/>
            <person name="De Diego-Diaz B."/>
            <person name="Papadimitriou K."/>
            <person name="Tsakalidou E."/>
            <person name="Corich V."/>
            <person name="Giacomini A."/>
        </authorList>
    </citation>
    <scope>NUCLEOTIDE SEQUENCE [LARGE SCALE GENOMIC DNA]</scope>
    <source>
        <strain evidence="5 6">19AS</strain>
    </source>
</reference>
<dbReference type="GO" id="GO:0009307">
    <property type="term" value="P:DNA restriction-modification system"/>
    <property type="evidence" value="ECO:0007669"/>
    <property type="project" value="UniProtKB-KW"/>
</dbReference>
<evidence type="ECO:0000256" key="2">
    <source>
        <dbReference type="ARBA" id="ARBA00022747"/>
    </source>
</evidence>
<organism evidence="5 6">
    <name type="scientific">Streptococcus macedonicus</name>
    <name type="common">Streptococcus gallolyticus macedonicus</name>
    <dbReference type="NCBI Taxonomy" id="59310"/>
    <lineage>
        <taxon>Bacteria</taxon>
        <taxon>Bacillati</taxon>
        <taxon>Bacillota</taxon>
        <taxon>Bacilli</taxon>
        <taxon>Lactobacillales</taxon>
        <taxon>Streptococcaceae</taxon>
        <taxon>Streptococcus</taxon>
    </lineage>
</organism>
<keyword evidence="5" id="KW-0378">Hydrolase</keyword>
<dbReference type="Gene3D" id="3.90.220.20">
    <property type="entry name" value="DNA methylase specificity domains"/>
    <property type="match status" value="3"/>
</dbReference>